<evidence type="ECO:0000313" key="4">
    <source>
        <dbReference type="Proteomes" id="UP000711614"/>
    </source>
</evidence>
<feature type="transmembrane region" description="Helical" evidence="1">
    <location>
        <begin position="182"/>
        <end position="202"/>
    </location>
</feature>
<keyword evidence="4" id="KW-1185">Reference proteome</keyword>
<dbReference type="Pfam" id="PF01757">
    <property type="entry name" value="Acyl_transf_3"/>
    <property type="match status" value="1"/>
</dbReference>
<feature type="transmembrane region" description="Helical" evidence="1">
    <location>
        <begin position="12"/>
        <end position="28"/>
    </location>
</feature>
<proteinExistence type="predicted"/>
<evidence type="ECO:0000256" key="1">
    <source>
        <dbReference type="SAM" id="Phobius"/>
    </source>
</evidence>
<comment type="caution">
    <text evidence="3">The sequence shown here is derived from an EMBL/GenBank/DDBJ whole genome shotgun (WGS) entry which is preliminary data.</text>
</comment>
<protein>
    <submittedName>
        <fullName evidence="3">Fucose 4-O-acetylase-like acetyltransferase</fullName>
    </submittedName>
</protein>
<dbReference type="PANTHER" id="PTHR37312:SF1">
    <property type="entry name" value="MEMBRANE-BOUND ACYLTRANSFERASE YKRP-RELATED"/>
    <property type="match status" value="1"/>
</dbReference>
<feature type="transmembrane region" description="Helical" evidence="1">
    <location>
        <begin position="104"/>
        <end position="122"/>
    </location>
</feature>
<sequence>MPITSVRDHRLDITKGVLICLVVLGHLLEGMNNWKVPESRVPLTIIYAFHMPAFAFLAGITTKPTNLVRRVGPLLVLLVLFQIAYYWTVQLLGLKRTFALDTPFWILWFLFALACWTMLTPVMARFPKASTTVVIAAALMAITVPWIGYPYSAARMLAFLPFFTVGFLYGKRILAWTAAATWPLKCALSAGSVVAIVVLLRAQLTPRWFYGSASAEALNAGQLEAVVVRSGLMVGAAVLTVTLLAFLPNRKTIWATVGRRSLSVYLLHGFFVLTFSASLARMFDAGHLRTLLLVAVLAVGTVTICAAPGLDSMLRKISTAPFAQPKSAGIGAQQGATTLAPAGEPVTRRSLRR</sequence>
<name>A0ABS4YZ46_9MICC</name>
<reference evidence="3 4" key="1">
    <citation type="submission" date="2021-03" db="EMBL/GenBank/DDBJ databases">
        <title>Sequencing the genomes of 1000 actinobacteria strains.</title>
        <authorList>
            <person name="Klenk H.-P."/>
        </authorList>
    </citation>
    <scope>NUCLEOTIDE SEQUENCE [LARGE SCALE GENOMIC DNA]</scope>
    <source>
        <strain evidence="3 4">DSM 16005</strain>
    </source>
</reference>
<dbReference type="InterPro" id="IPR052734">
    <property type="entry name" value="Nod_factor_acetyltransferase"/>
</dbReference>
<dbReference type="PANTHER" id="PTHR37312">
    <property type="entry name" value="MEMBRANE-BOUND ACYLTRANSFERASE YKRP-RELATED"/>
    <property type="match status" value="1"/>
</dbReference>
<feature type="transmembrane region" description="Helical" evidence="1">
    <location>
        <begin position="40"/>
        <end position="60"/>
    </location>
</feature>
<dbReference type="Proteomes" id="UP000711614">
    <property type="component" value="Unassembled WGS sequence"/>
</dbReference>
<keyword evidence="1" id="KW-0812">Transmembrane</keyword>
<dbReference type="InterPro" id="IPR002656">
    <property type="entry name" value="Acyl_transf_3_dom"/>
</dbReference>
<gene>
    <name evidence="3" type="ORF">JOF48_002868</name>
</gene>
<evidence type="ECO:0000313" key="3">
    <source>
        <dbReference type="EMBL" id="MBP2414069.1"/>
    </source>
</evidence>
<feature type="transmembrane region" description="Helical" evidence="1">
    <location>
        <begin position="289"/>
        <end position="310"/>
    </location>
</feature>
<feature type="domain" description="Acyltransferase 3" evidence="2">
    <location>
        <begin position="9"/>
        <end position="306"/>
    </location>
</feature>
<dbReference type="RefSeq" id="WP_209681747.1">
    <property type="nucleotide sequence ID" value="NZ_JAGIOI010000001.1"/>
</dbReference>
<feature type="transmembrane region" description="Helical" evidence="1">
    <location>
        <begin position="129"/>
        <end position="147"/>
    </location>
</feature>
<organism evidence="3 4">
    <name type="scientific">Arthrobacter stackebrandtii</name>
    <dbReference type="NCBI Taxonomy" id="272161"/>
    <lineage>
        <taxon>Bacteria</taxon>
        <taxon>Bacillati</taxon>
        <taxon>Actinomycetota</taxon>
        <taxon>Actinomycetes</taxon>
        <taxon>Micrococcales</taxon>
        <taxon>Micrococcaceae</taxon>
        <taxon>Arthrobacter</taxon>
    </lineage>
</organism>
<dbReference type="EMBL" id="JAGIOI010000001">
    <property type="protein sequence ID" value="MBP2414069.1"/>
    <property type="molecule type" value="Genomic_DNA"/>
</dbReference>
<keyword evidence="1" id="KW-1133">Transmembrane helix</keyword>
<feature type="transmembrane region" description="Helical" evidence="1">
    <location>
        <begin position="153"/>
        <end position="170"/>
    </location>
</feature>
<evidence type="ECO:0000259" key="2">
    <source>
        <dbReference type="Pfam" id="PF01757"/>
    </source>
</evidence>
<accession>A0ABS4YZ46</accession>
<feature type="transmembrane region" description="Helical" evidence="1">
    <location>
        <begin position="262"/>
        <end position="283"/>
    </location>
</feature>
<feature type="transmembrane region" description="Helical" evidence="1">
    <location>
        <begin position="72"/>
        <end position="92"/>
    </location>
</feature>
<keyword evidence="1" id="KW-0472">Membrane</keyword>
<feature type="transmembrane region" description="Helical" evidence="1">
    <location>
        <begin position="226"/>
        <end position="247"/>
    </location>
</feature>